<dbReference type="RefSeq" id="WP_094820632.1">
    <property type="nucleotide sequence ID" value="NZ_NEVO01000005.1"/>
</dbReference>
<evidence type="ECO:0000256" key="2">
    <source>
        <dbReference type="SAM" id="SignalP"/>
    </source>
</evidence>
<evidence type="ECO:0000313" key="4">
    <source>
        <dbReference type="EMBL" id="OZI54713.1"/>
    </source>
</evidence>
<dbReference type="EMBL" id="NEVQ01000016">
    <property type="protein sequence ID" value="OZI54713.1"/>
    <property type="molecule type" value="Genomic_DNA"/>
</dbReference>
<protein>
    <recommendedName>
        <fullName evidence="3">SecDF P1 head subdomain domain-containing protein</fullName>
    </recommendedName>
</protein>
<dbReference type="AlphaFoldDB" id="A0A261U1H4"/>
<feature type="region of interest" description="Disordered" evidence="1">
    <location>
        <begin position="34"/>
        <end position="76"/>
    </location>
</feature>
<dbReference type="Proteomes" id="UP000216885">
    <property type="component" value="Unassembled WGS sequence"/>
</dbReference>
<accession>A0A261U1H4</accession>
<sequence length="205" mass="21791">MSISTSMTAMVKREALRGLALASLLGLAACQQMPSKGTSSARTGSAQPAAQQASTAQQPAQQSAQQSAQQPRQQAANNTTPNITFHLAQVRPGNGLAQVQLNQNTRLYAVPQPVLTQADLRQIVPMQNKNGQVFLRFDFNQQGAAKLAKVTREAQGNYLIISAQGKLISVPKISATYDGGSFPLPVASVDEAQAISRLIRQPAGR</sequence>
<comment type="caution">
    <text evidence="4">The sequence shown here is derived from an EMBL/GenBank/DDBJ whole genome shotgun (WGS) entry which is preliminary data.</text>
</comment>
<dbReference type="Pfam" id="PF22599">
    <property type="entry name" value="SecDF_P1_head"/>
    <property type="match status" value="1"/>
</dbReference>
<feature type="compositionally biased region" description="Low complexity" evidence="1">
    <location>
        <begin position="45"/>
        <end position="76"/>
    </location>
</feature>
<feature type="domain" description="SecDF P1 head subdomain" evidence="3">
    <location>
        <begin position="104"/>
        <end position="201"/>
    </location>
</feature>
<organism evidence="4 5">
    <name type="scientific">Bordetella genomosp. 4</name>
    <dbReference type="NCBI Taxonomy" id="463044"/>
    <lineage>
        <taxon>Bacteria</taxon>
        <taxon>Pseudomonadati</taxon>
        <taxon>Pseudomonadota</taxon>
        <taxon>Betaproteobacteria</taxon>
        <taxon>Burkholderiales</taxon>
        <taxon>Alcaligenaceae</taxon>
        <taxon>Bordetella</taxon>
    </lineage>
</organism>
<evidence type="ECO:0000256" key="1">
    <source>
        <dbReference type="SAM" id="MobiDB-lite"/>
    </source>
</evidence>
<gene>
    <name evidence="4" type="ORF">CAL20_17255</name>
</gene>
<dbReference type="Gene3D" id="3.30.1360.200">
    <property type="match status" value="1"/>
</dbReference>
<proteinExistence type="predicted"/>
<dbReference type="InterPro" id="IPR054384">
    <property type="entry name" value="SecDF_P1_head"/>
</dbReference>
<feature type="compositionally biased region" description="Polar residues" evidence="1">
    <location>
        <begin position="34"/>
        <end position="44"/>
    </location>
</feature>
<keyword evidence="5" id="KW-1185">Reference proteome</keyword>
<feature type="signal peptide" evidence="2">
    <location>
        <begin position="1"/>
        <end position="28"/>
    </location>
</feature>
<name>A0A261U1H4_9BORD</name>
<evidence type="ECO:0000259" key="3">
    <source>
        <dbReference type="Pfam" id="PF22599"/>
    </source>
</evidence>
<evidence type="ECO:0000313" key="5">
    <source>
        <dbReference type="Proteomes" id="UP000216885"/>
    </source>
</evidence>
<reference evidence="4 5" key="1">
    <citation type="submission" date="2017-05" db="EMBL/GenBank/DDBJ databases">
        <title>Complete and WGS of Bordetella genogroups.</title>
        <authorList>
            <person name="Spilker T."/>
            <person name="LiPuma J."/>
        </authorList>
    </citation>
    <scope>NUCLEOTIDE SEQUENCE [LARGE SCALE GENOMIC DNA]</scope>
    <source>
        <strain evidence="4 5">AU9919</strain>
    </source>
</reference>
<keyword evidence="2" id="KW-0732">Signal</keyword>
<dbReference type="OrthoDB" id="8642122at2"/>
<feature type="chain" id="PRO_5013192894" description="SecDF P1 head subdomain domain-containing protein" evidence="2">
    <location>
        <begin position="29"/>
        <end position="205"/>
    </location>
</feature>